<dbReference type="InterPro" id="IPR050508">
    <property type="entry name" value="Methyltransf_Superfamily"/>
</dbReference>
<keyword evidence="2" id="KW-0489">Methyltransferase</keyword>
<dbReference type="Gene3D" id="3.40.50.150">
    <property type="entry name" value="Vaccinia Virus protein VP39"/>
    <property type="match status" value="1"/>
</dbReference>
<dbReference type="Proteomes" id="UP000196230">
    <property type="component" value="Unassembled WGS sequence"/>
</dbReference>
<dbReference type="AlphaFoldDB" id="A0A1R4JMY8"/>
<protein>
    <submittedName>
        <fullName evidence="2">Methyltransferase type 11</fullName>
    </submittedName>
</protein>
<organism evidence="2 3">
    <name type="scientific">Micrococcus lylae</name>
    <dbReference type="NCBI Taxonomy" id="1273"/>
    <lineage>
        <taxon>Bacteria</taxon>
        <taxon>Bacillati</taxon>
        <taxon>Actinomycetota</taxon>
        <taxon>Actinomycetes</taxon>
        <taxon>Micrococcales</taxon>
        <taxon>Micrococcaceae</taxon>
        <taxon>Micrococcus</taxon>
    </lineage>
</organism>
<evidence type="ECO:0000313" key="3">
    <source>
        <dbReference type="Proteomes" id="UP000196230"/>
    </source>
</evidence>
<evidence type="ECO:0000259" key="1">
    <source>
        <dbReference type="Pfam" id="PF08241"/>
    </source>
</evidence>
<dbReference type="EMBL" id="FUKP01000063">
    <property type="protein sequence ID" value="SJN33294.1"/>
    <property type="molecule type" value="Genomic_DNA"/>
</dbReference>
<dbReference type="Pfam" id="PF08241">
    <property type="entry name" value="Methyltransf_11"/>
    <property type="match status" value="1"/>
</dbReference>
<accession>A0A1R4JMY8</accession>
<dbReference type="GO" id="GO:0032259">
    <property type="term" value="P:methylation"/>
    <property type="evidence" value="ECO:0007669"/>
    <property type="project" value="UniProtKB-KW"/>
</dbReference>
<dbReference type="InterPro" id="IPR029063">
    <property type="entry name" value="SAM-dependent_MTases_sf"/>
</dbReference>
<dbReference type="CDD" id="cd02440">
    <property type="entry name" value="AdoMet_MTases"/>
    <property type="match status" value="1"/>
</dbReference>
<evidence type="ECO:0000313" key="2">
    <source>
        <dbReference type="EMBL" id="SJN33294.1"/>
    </source>
</evidence>
<reference evidence="2 3" key="1">
    <citation type="submission" date="2017-02" db="EMBL/GenBank/DDBJ databases">
        <authorList>
            <person name="Peterson S.W."/>
        </authorList>
    </citation>
    <scope>NUCLEOTIDE SEQUENCE [LARGE SCALE GENOMIC DNA]</scope>
    <source>
        <strain evidence="2 3">2B3F</strain>
    </source>
</reference>
<gene>
    <name evidence="2" type="ORF">FM125_09525</name>
</gene>
<sequence>MPGMSTPTPADIWASSDYAPTAARLRPAALAVAEEVAARVRSGAHVLDLGAGHGQGAAKLVARGFRVTALDPTPAMVEIGRARVPEADWVLADGEHTGLEDGAVEAIASSFAAMFCDPCAGPAEWARVLAPGGTLVMTAWDGRGFLAEMTDRMSAAVAPAGQAPHTPPHMQWAQDGVAAERLGPWFADVSVEHRDLTWDFPSVEAGMTLYLEGSPTHTWSLAMAGDRRQALLEALRGHLEECAGQDGAIRSSAGYAMITATRR</sequence>
<name>A0A1R4JMY8_9MICC</name>
<feature type="domain" description="Methyltransferase type 11" evidence="1">
    <location>
        <begin position="47"/>
        <end position="137"/>
    </location>
</feature>
<dbReference type="InterPro" id="IPR013216">
    <property type="entry name" value="Methyltransf_11"/>
</dbReference>
<dbReference type="SUPFAM" id="SSF53335">
    <property type="entry name" value="S-adenosyl-L-methionine-dependent methyltransferases"/>
    <property type="match status" value="1"/>
</dbReference>
<proteinExistence type="predicted"/>
<dbReference type="PANTHER" id="PTHR42912">
    <property type="entry name" value="METHYLTRANSFERASE"/>
    <property type="match status" value="1"/>
</dbReference>
<keyword evidence="2" id="KW-0808">Transferase</keyword>
<dbReference type="GO" id="GO:0008757">
    <property type="term" value="F:S-adenosylmethionine-dependent methyltransferase activity"/>
    <property type="evidence" value="ECO:0007669"/>
    <property type="project" value="InterPro"/>
</dbReference>